<evidence type="ECO:0000313" key="8">
    <source>
        <dbReference type="Proteomes" id="UP001291623"/>
    </source>
</evidence>
<dbReference type="PANTHER" id="PTHR43866:SF3">
    <property type="entry name" value="METHYLMALONATE-SEMIALDEHYDE DEHYDROGENASE [ACYLATING], MITOCHONDRIAL"/>
    <property type="match status" value="1"/>
</dbReference>
<evidence type="ECO:0000256" key="3">
    <source>
        <dbReference type="ARBA" id="ARBA00023002"/>
    </source>
</evidence>
<keyword evidence="4" id="KW-0520">NAD</keyword>
<evidence type="ECO:0000256" key="5">
    <source>
        <dbReference type="SAM" id="MobiDB-lite"/>
    </source>
</evidence>
<protein>
    <recommendedName>
        <fullName evidence="2">methylmalonate-semialdehyde dehydrogenase (CoA acylating)</fullName>
        <ecNumber evidence="2">1.2.1.27</ecNumber>
    </recommendedName>
</protein>
<reference evidence="7" key="1">
    <citation type="submission" date="2023-12" db="EMBL/GenBank/DDBJ databases">
        <title>Genome assembly of Anisodus tanguticus.</title>
        <authorList>
            <person name="Wang Y.-J."/>
        </authorList>
    </citation>
    <scope>NUCLEOTIDE SEQUENCE</scope>
    <source>
        <strain evidence="7">KB-2021</strain>
        <tissue evidence="7">Leaf</tissue>
    </source>
</reference>
<dbReference type="PANTHER" id="PTHR43866">
    <property type="entry name" value="MALONATE-SEMIALDEHYDE DEHYDROGENASE"/>
    <property type="match status" value="1"/>
</dbReference>
<evidence type="ECO:0000259" key="6">
    <source>
        <dbReference type="Pfam" id="PF00171"/>
    </source>
</evidence>
<dbReference type="EC" id="1.2.1.27" evidence="2"/>
<dbReference type="EMBL" id="JAVYJV010000023">
    <property type="protein sequence ID" value="KAK4340074.1"/>
    <property type="molecule type" value="Genomic_DNA"/>
</dbReference>
<dbReference type="InterPro" id="IPR016161">
    <property type="entry name" value="Ald_DH/histidinol_DH"/>
</dbReference>
<name>A0AAE1UWT0_9SOLA</name>
<dbReference type="InterPro" id="IPR015590">
    <property type="entry name" value="Aldehyde_DH_dom"/>
</dbReference>
<dbReference type="AlphaFoldDB" id="A0AAE1UWT0"/>
<dbReference type="SUPFAM" id="SSF53720">
    <property type="entry name" value="ALDH-like"/>
    <property type="match status" value="1"/>
</dbReference>
<gene>
    <name evidence="7" type="ORF">RND71_041536</name>
</gene>
<dbReference type="FunFam" id="3.40.605.10:FF:000003">
    <property type="entry name" value="Methylmalonate-semialdehyde dehydrogenase [acylating]"/>
    <property type="match status" value="1"/>
</dbReference>
<comment type="caution">
    <text evidence="7">The sequence shown here is derived from an EMBL/GenBank/DDBJ whole genome shotgun (WGS) entry which is preliminary data.</text>
</comment>
<dbReference type="Gene3D" id="3.40.605.10">
    <property type="entry name" value="Aldehyde Dehydrogenase, Chain A, domain 1"/>
    <property type="match status" value="1"/>
</dbReference>
<sequence>MENTYIDSDENPQMLPPPPGSFIDREELIQHVGEFAISQGYVVTIKQSKKDKVVTLGCDRGGVYRNRRKPIDEISSGHSRKRKMESRLTNCPFELVGKKEDGLWVLTVKNGSHNHEALKDISEHPSARRFSEKEVMLIKEMTDTGLKPRQILKRLRQTNPDLLSTPKHVYNIKAKIRHGNLNVRRFKTLRPCTSLEGNTQPAMTAEPSWRRRHPPRNPNLIGGRFVDSQSSTSIDVVNPATQHVVSQVPLSSGEELKAAVFAAKRAFPLWRHTPVTTRQRIMFKLQELIQRDIDKLAFAIATEQGKTLKDAYSEVHRGLEIVECACGGAVLQTGEFISNMSNGIDTFSIREPLGVCAGICTLTFPAMIPLWMFPAAISCGNTFILKPSEKAPGACMILAELAMEAGLPNGVLNIIHGTNDIVNAICDDSDIEVVSFVGSDAAQLYMRGRPFANNSKCAKANMGAKNYAVVMPDANVEATLNALVAAGFGAAGQRCTTINTVVFVGGSNSWEDKLSERAKVLKVNAGTEPGADLGPVISKQVKERISKLIQAIVDSGAKLVLDGRQITVSKYELGNFIGPTILSDIKEEIECSKEEILGPVLLCMQANSIDEAINFVNRKKKYCSGTSIFTGSGALARKFQIEIETRQVCINTAVPAPLPLFSLAGSELSYAGDLNANGKAGVHFYTQVKTVTQQWKEFSSNEGGTPTLTSNYPQSNDGLSQGLQAFDYQCGDGDYQSGDGVSQGLQSIDYQSGDGASLGLQSGEFSNGDGGVHLALHPKDFSACDGESLGEHSRDIPSGNDISPTMPISDGSHWTLNF</sequence>
<comment type="similarity">
    <text evidence="1">Belongs to the aldehyde dehydrogenase family.</text>
</comment>
<evidence type="ECO:0000313" key="7">
    <source>
        <dbReference type="EMBL" id="KAK4340074.1"/>
    </source>
</evidence>
<dbReference type="Pfam" id="PF00171">
    <property type="entry name" value="Aldedh"/>
    <property type="match status" value="1"/>
</dbReference>
<dbReference type="InterPro" id="IPR016162">
    <property type="entry name" value="Ald_DH_N"/>
</dbReference>
<evidence type="ECO:0000256" key="2">
    <source>
        <dbReference type="ARBA" id="ARBA00013048"/>
    </source>
</evidence>
<keyword evidence="3" id="KW-0560">Oxidoreductase</keyword>
<feature type="region of interest" description="Disordered" evidence="5">
    <location>
        <begin position="1"/>
        <end position="20"/>
    </location>
</feature>
<dbReference type="InterPro" id="IPR010061">
    <property type="entry name" value="MeMal-semiAld_DH"/>
</dbReference>
<dbReference type="GO" id="GO:0006210">
    <property type="term" value="P:thymine catabolic process"/>
    <property type="evidence" value="ECO:0007669"/>
    <property type="project" value="TreeGrafter"/>
</dbReference>
<proteinExistence type="inferred from homology"/>
<dbReference type="NCBIfam" id="TIGR01722">
    <property type="entry name" value="MMSDH"/>
    <property type="match status" value="1"/>
</dbReference>
<organism evidence="7 8">
    <name type="scientific">Anisodus tanguticus</name>
    <dbReference type="NCBI Taxonomy" id="243964"/>
    <lineage>
        <taxon>Eukaryota</taxon>
        <taxon>Viridiplantae</taxon>
        <taxon>Streptophyta</taxon>
        <taxon>Embryophyta</taxon>
        <taxon>Tracheophyta</taxon>
        <taxon>Spermatophyta</taxon>
        <taxon>Magnoliopsida</taxon>
        <taxon>eudicotyledons</taxon>
        <taxon>Gunneridae</taxon>
        <taxon>Pentapetalae</taxon>
        <taxon>asterids</taxon>
        <taxon>lamiids</taxon>
        <taxon>Solanales</taxon>
        <taxon>Solanaceae</taxon>
        <taxon>Solanoideae</taxon>
        <taxon>Hyoscyameae</taxon>
        <taxon>Anisodus</taxon>
    </lineage>
</organism>
<feature type="region of interest" description="Disordered" evidence="5">
    <location>
        <begin position="194"/>
        <end position="214"/>
    </location>
</feature>
<feature type="domain" description="Aldehyde dehydrogenase" evidence="6">
    <location>
        <begin position="225"/>
        <end position="691"/>
    </location>
</feature>
<dbReference type="InterPro" id="IPR016163">
    <property type="entry name" value="Ald_DH_C"/>
</dbReference>
<dbReference type="FunFam" id="3.40.309.10:FF:000002">
    <property type="entry name" value="Methylmalonate-semialdehyde dehydrogenase (Acylating)"/>
    <property type="match status" value="1"/>
</dbReference>
<accession>A0AAE1UWT0</accession>
<feature type="region of interest" description="Disordered" evidence="5">
    <location>
        <begin position="786"/>
        <end position="810"/>
    </location>
</feature>
<dbReference type="GO" id="GO:0005739">
    <property type="term" value="C:mitochondrion"/>
    <property type="evidence" value="ECO:0007669"/>
    <property type="project" value="TreeGrafter"/>
</dbReference>
<evidence type="ECO:0000256" key="4">
    <source>
        <dbReference type="ARBA" id="ARBA00023027"/>
    </source>
</evidence>
<dbReference type="GO" id="GO:0004491">
    <property type="term" value="F:methylmalonate-semialdehyde dehydrogenase (acylating, NAD) activity"/>
    <property type="evidence" value="ECO:0007669"/>
    <property type="project" value="UniProtKB-EC"/>
</dbReference>
<dbReference type="Gene3D" id="3.40.309.10">
    <property type="entry name" value="Aldehyde Dehydrogenase, Chain A, domain 2"/>
    <property type="match status" value="1"/>
</dbReference>
<keyword evidence="8" id="KW-1185">Reference proteome</keyword>
<dbReference type="Proteomes" id="UP001291623">
    <property type="component" value="Unassembled WGS sequence"/>
</dbReference>
<dbReference type="GO" id="GO:0006574">
    <property type="term" value="P:L-valine catabolic process"/>
    <property type="evidence" value="ECO:0007669"/>
    <property type="project" value="TreeGrafter"/>
</dbReference>
<dbReference type="CDD" id="cd07085">
    <property type="entry name" value="ALDH_F6_MMSDH"/>
    <property type="match status" value="1"/>
</dbReference>
<evidence type="ECO:0000256" key="1">
    <source>
        <dbReference type="ARBA" id="ARBA00009986"/>
    </source>
</evidence>